<reference evidence="1 2" key="1">
    <citation type="journal article" date="2016" name="Nat. Commun.">
        <title>Thousands of microbial genomes shed light on interconnected biogeochemical processes in an aquifer system.</title>
        <authorList>
            <person name="Anantharaman K."/>
            <person name="Brown C.T."/>
            <person name="Hug L.A."/>
            <person name="Sharon I."/>
            <person name="Castelle C.J."/>
            <person name="Probst A.J."/>
            <person name="Thomas B.C."/>
            <person name="Singh A."/>
            <person name="Wilkins M.J."/>
            <person name="Karaoz U."/>
            <person name="Brodie E.L."/>
            <person name="Williams K.H."/>
            <person name="Hubbard S.S."/>
            <person name="Banfield J.F."/>
        </authorList>
    </citation>
    <scope>NUCLEOTIDE SEQUENCE [LARGE SCALE GENOMIC DNA]</scope>
</reference>
<protein>
    <recommendedName>
        <fullName evidence="3">DUF4390 domain-containing protein</fullName>
    </recommendedName>
</protein>
<accession>A0A1F6TJC5</accession>
<evidence type="ECO:0000313" key="2">
    <source>
        <dbReference type="Proteomes" id="UP000179344"/>
    </source>
</evidence>
<gene>
    <name evidence="1" type="ORF">A2V92_01050</name>
</gene>
<dbReference type="InterPro" id="IPR025500">
    <property type="entry name" value="DUF4390"/>
</dbReference>
<organism evidence="1 2">
    <name type="scientific">Candidatus Muproteobacteria bacterium RBG_16_65_31</name>
    <dbReference type="NCBI Taxonomy" id="1817759"/>
    <lineage>
        <taxon>Bacteria</taxon>
        <taxon>Pseudomonadati</taxon>
        <taxon>Pseudomonadota</taxon>
        <taxon>Candidatus Muproteobacteria</taxon>
    </lineage>
</organism>
<sequence length="176" mass="19595">MLAPAVADFKAAEVRPKFAPAALALGGRLELDLTPNVEEALAKGIPLEVIFTVRLYRERKLLWDRRIAEWTFKRELRYHALSGQYLIGSGLPHLGDAPEETVTESFNSLPEALRQMGALDELKLPLPATAAPAGEHTVEIRAYLDIEALPAPLRPVAYTSLAWRLNSGWSTWKVQR</sequence>
<dbReference type="Proteomes" id="UP000179344">
    <property type="component" value="Unassembled WGS sequence"/>
</dbReference>
<dbReference type="EMBL" id="MFST01000014">
    <property type="protein sequence ID" value="OGI45189.1"/>
    <property type="molecule type" value="Genomic_DNA"/>
</dbReference>
<proteinExistence type="predicted"/>
<name>A0A1F6TJC5_9PROT</name>
<dbReference type="AlphaFoldDB" id="A0A1F6TJC5"/>
<dbReference type="Pfam" id="PF14334">
    <property type="entry name" value="DUF4390"/>
    <property type="match status" value="1"/>
</dbReference>
<comment type="caution">
    <text evidence="1">The sequence shown here is derived from an EMBL/GenBank/DDBJ whole genome shotgun (WGS) entry which is preliminary data.</text>
</comment>
<evidence type="ECO:0008006" key="3">
    <source>
        <dbReference type="Google" id="ProtNLM"/>
    </source>
</evidence>
<evidence type="ECO:0000313" key="1">
    <source>
        <dbReference type="EMBL" id="OGI45189.1"/>
    </source>
</evidence>